<name>A0A5B0H3W1_9BURK</name>
<dbReference type="AlphaFoldDB" id="A0A5B0H3W1"/>
<dbReference type="EMBL" id="VTUZ01000013">
    <property type="protein sequence ID" value="KAA1009761.1"/>
    <property type="molecule type" value="Genomic_DNA"/>
</dbReference>
<comment type="caution">
    <text evidence="1">The sequence shown here is derived from an EMBL/GenBank/DDBJ whole genome shotgun (WGS) entry which is preliminary data.</text>
</comment>
<evidence type="ECO:0000313" key="2">
    <source>
        <dbReference type="Proteomes" id="UP000325273"/>
    </source>
</evidence>
<accession>A0A5B0H3W1</accession>
<sequence length="122" mass="13375">MTGLEVLALCLGCMWLSRGYASHRSNRGRRADSCRVDRGETFFDTQVVLTLAPQDFADKTSRPFVTHGGYGLGNSLSMLARRAPRAKMRSPFAVEADQECGTMNLVNEWLDETGLTKVSGAS</sequence>
<dbReference type="Gene3D" id="3.40.50.360">
    <property type="match status" value="1"/>
</dbReference>
<dbReference type="InterPro" id="IPR029039">
    <property type="entry name" value="Flavoprotein-like_sf"/>
</dbReference>
<proteinExistence type="predicted"/>
<evidence type="ECO:0000313" key="1">
    <source>
        <dbReference type="EMBL" id="KAA1009761.1"/>
    </source>
</evidence>
<dbReference type="RefSeq" id="WP_149671765.1">
    <property type="nucleotide sequence ID" value="NZ_VTUZ01000013.1"/>
</dbReference>
<gene>
    <name evidence="1" type="ORF">FVF58_20940</name>
</gene>
<organism evidence="1 2">
    <name type="scientific">Paraburkholderia panacisoli</name>
    <dbReference type="NCBI Taxonomy" id="2603818"/>
    <lineage>
        <taxon>Bacteria</taxon>
        <taxon>Pseudomonadati</taxon>
        <taxon>Pseudomonadota</taxon>
        <taxon>Betaproteobacteria</taxon>
        <taxon>Burkholderiales</taxon>
        <taxon>Burkholderiaceae</taxon>
        <taxon>Paraburkholderia</taxon>
    </lineage>
</organism>
<keyword evidence="2" id="KW-1185">Reference proteome</keyword>
<dbReference type="Proteomes" id="UP000325273">
    <property type="component" value="Unassembled WGS sequence"/>
</dbReference>
<protein>
    <submittedName>
        <fullName evidence="1">Uncharacterized protein</fullName>
    </submittedName>
</protein>
<reference evidence="1 2" key="1">
    <citation type="submission" date="2019-08" db="EMBL/GenBank/DDBJ databases">
        <title>Paraburkholderia sp. DCY113.</title>
        <authorList>
            <person name="Kang J."/>
        </authorList>
    </citation>
    <scope>NUCLEOTIDE SEQUENCE [LARGE SCALE GENOMIC DNA]</scope>
    <source>
        <strain evidence="1 2">DCY113</strain>
    </source>
</reference>